<dbReference type="PANTHER" id="PTHR37479">
    <property type="entry name" value="CELL DIVISION PROTEIN FTSL"/>
    <property type="match status" value="1"/>
</dbReference>
<keyword evidence="7 8" id="KW-0131">Cell cycle</keyword>
<dbReference type="GO" id="GO:0005886">
    <property type="term" value="C:plasma membrane"/>
    <property type="evidence" value="ECO:0007669"/>
    <property type="project" value="UniProtKB-SubCell"/>
</dbReference>
<dbReference type="STRING" id="94624.Bpet0691"/>
<evidence type="ECO:0000256" key="5">
    <source>
        <dbReference type="ARBA" id="ARBA00022989"/>
    </source>
</evidence>
<evidence type="ECO:0000256" key="2">
    <source>
        <dbReference type="ARBA" id="ARBA00022475"/>
    </source>
</evidence>
<comment type="subcellular location">
    <subcellularLocation>
        <location evidence="8">Cell inner membrane</location>
        <topology evidence="8">Single-pass type II membrane protein</topology>
    </subcellularLocation>
    <subcellularLocation>
        <location evidence="1">Cell membrane</location>
        <topology evidence="1">Single-pass type II membrane protein</topology>
    </subcellularLocation>
    <text evidence="8">Localizes to the division septum where it forms a ring structure.</text>
</comment>
<evidence type="ECO:0000256" key="1">
    <source>
        <dbReference type="ARBA" id="ARBA00004401"/>
    </source>
</evidence>
<evidence type="ECO:0000256" key="9">
    <source>
        <dbReference type="NCBIfam" id="TIGR02209"/>
    </source>
</evidence>
<comment type="subunit">
    <text evidence="8">Part of a complex composed of FtsB, FtsL and FtsQ.</text>
</comment>
<gene>
    <name evidence="8 10" type="primary">ftsL</name>
    <name evidence="10" type="ordered locus">Bpet0691</name>
</gene>
<dbReference type="GO" id="GO:0032153">
    <property type="term" value="C:cell division site"/>
    <property type="evidence" value="ECO:0007669"/>
    <property type="project" value="UniProtKB-UniRule"/>
</dbReference>
<dbReference type="eggNOG" id="COG3116">
    <property type="taxonomic scope" value="Bacteria"/>
</dbReference>
<keyword evidence="6 8" id="KW-0472">Membrane</keyword>
<comment type="similarity">
    <text evidence="8">Belongs to the FtsL family.</text>
</comment>
<accession>A9I4S9</accession>
<protein>
    <recommendedName>
        <fullName evidence="8 9">Cell division protein FtsL</fullName>
    </recommendedName>
</protein>
<evidence type="ECO:0000256" key="6">
    <source>
        <dbReference type="ARBA" id="ARBA00023136"/>
    </source>
</evidence>
<keyword evidence="8" id="KW-0997">Cell inner membrane</keyword>
<dbReference type="Proteomes" id="UP000001225">
    <property type="component" value="Chromosome"/>
</dbReference>
<sequence length="96" mass="10737">MGRTALLLAALLMLSAISLVTSRYQSRQLFIELDRSNAQARTLDTDWRRLQLERAELARNARVDHAARADLKMIPIVPDRTLYLNQPPIPAAGGAQ</sequence>
<keyword evidence="4 8" id="KW-0812">Transmembrane</keyword>
<keyword evidence="3 8" id="KW-0132">Cell division</keyword>
<dbReference type="HAMAP" id="MF_00910">
    <property type="entry name" value="FtsL"/>
    <property type="match status" value="1"/>
</dbReference>
<dbReference type="PANTHER" id="PTHR37479:SF1">
    <property type="entry name" value="CELL DIVISION PROTEIN FTSL"/>
    <property type="match status" value="1"/>
</dbReference>
<evidence type="ECO:0000313" key="10">
    <source>
        <dbReference type="EMBL" id="CAP41023.1"/>
    </source>
</evidence>
<dbReference type="KEGG" id="bpt:Bpet0691"/>
<evidence type="ECO:0000256" key="3">
    <source>
        <dbReference type="ARBA" id="ARBA00022618"/>
    </source>
</evidence>
<reference evidence="10 11" key="1">
    <citation type="journal article" date="2008" name="BMC Genomics">
        <title>The missing link: Bordetella petrii is endowed with both the metabolic versatility of environmental bacteria and virulence traits of pathogenic Bordetellae.</title>
        <authorList>
            <person name="Gross R."/>
            <person name="Guzman C.A."/>
            <person name="Sebaihia M."/>
            <person name="Martins Dos Santos V.A."/>
            <person name="Pieper D.H."/>
            <person name="Koebnik R."/>
            <person name="Lechner M."/>
            <person name="Bartels D."/>
            <person name="Buhrmester J."/>
            <person name="Choudhuri J.V."/>
            <person name="Ebensen T."/>
            <person name="Gaigalat L."/>
            <person name="Herrmann S."/>
            <person name="Khachane A.N."/>
            <person name="Larisch C."/>
            <person name="Link S."/>
            <person name="Linke B."/>
            <person name="Meyer F."/>
            <person name="Mormann S."/>
            <person name="Nakunst D."/>
            <person name="Rueckert C."/>
            <person name="Schneiker-Bekel S."/>
            <person name="Schulze K."/>
            <person name="Vorhoelter F.J."/>
            <person name="Yevsa T."/>
            <person name="Engle J.T."/>
            <person name="Goldman W.E."/>
            <person name="Puehler A."/>
            <person name="Goebel U.B."/>
            <person name="Goesmann A."/>
            <person name="Bloecker H."/>
            <person name="Kaiser O."/>
            <person name="Martinez-Arias R."/>
        </authorList>
    </citation>
    <scope>NUCLEOTIDE SEQUENCE [LARGE SCALE GENOMIC DNA]</scope>
    <source>
        <strain evidence="11">ATCC BAA-461 / DSM 12804 / CCUG 43448 / CIP 107267 / Se-1111R</strain>
    </source>
</reference>
<keyword evidence="11" id="KW-1185">Reference proteome</keyword>
<keyword evidence="2 8" id="KW-1003">Cell membrane</keyword>
<evidence type="ECO:0000313" key="11">
    <source>
        <dbReference type="Proteomes" id="UP000001225"/>
    </source>
</evidence>
<organism evidence="10 11">
    <name type="scientific">Bordetella petrii (strain ATCC BAA-461 / DSM 12804 / CCUG 43448 / CIP 107267 / Se-1111R)</name>
    <dbReference type="NCBI Taxonomy" id="340100"/>
    <lineage>
        <taxon>Bacteria</taxon>
        <taxon>Pseudomonadati</taxon>
        <taxon>Pseudomonadota</taxon>
        <taxon>Betaproteobacteria</taxon>
        <taxon>Burkholderiales</taxon>
        <taxon>Alcaligenaceae</taxon>
        <taxon>Bordetella</taxon>
    </lineage>
</organism>
<dbReference type="AlphaFoldDB" id="A9I4S9"/>
<dbReference type="EMBL" id="AM902716">
    <property type="protein sequence ID" value="CAP41023.1"/>
    <property type="molecule type" value="Genomic_DNA"/>
</dbReference>
<comment type="function">
    <text evidence="8">Essential cell division protein. May link together the upstream cell division proteins, which are predominantly cytoplasmic, with the downstream cell division proteins, which are predominantly periplasmic.</text>
</comment>
<dbReference type="GO" id="GO:0043093">
    <property type="term" value="P:FtsZ-dependent cytokinesis"/>
    <property type="evidence" value="ECO:0007669"/>
    <property type="project" value="UniProtKB-UniRule"/>
</dbReference>
<dbReference type="InterPro" id="IPR011922">
    <property type="entry name" value="Cell_div_FtsL"/>
</dbReference>
<proteinExistence type="inferred from homology"/>
<name>A9I4S9_BORPD</name>
<keyword evidence="5 8" id="KW-1133">Transmembrane helix</keyword>
<dbReference type="NCBIfam" id="TIGR02209">
    <property type="entry name" value="ftsL_broad"/>
    <property type="match status" value="1"/>
</dbReference>
<evidence type="ECO:0000256" key="7">
    <source>
        <dbReference type="ARBA" id="ARBA00023306"/>
    </source>
</evidence>
<evidence type="ECO:0000256" key="4">
    <source>
        <dbReference type="ARBA" id="ARBA00022692"/>
    </source>
</evidence>
<evidence type="ECO:0000256" key="8">
    <source>
        <dbReference type="HAMAP-Rule" id="MF_00910"/>
    </source>
</evidence>
<dbReference type="Pfam" id="PF04999">
    <property type="entry name" value="FtsL"/>
    <property type="match status" value="1"/>
</dbReference>